<sequence>NEAKQSFAVGGDYYEPVSSADSSLVVEDLIVVGVEELLVSDLTKTIISKVIMFEP</sequence>
<feature type="non-terminal residue" evidence="1">
    <location>
        <position position="1"/>
    </location>
</feature>
<comment type="caution">
    <text evidence="1">The sequence shown here is derived from an EMBL/GenBank/DDBJ whole genome shotgun (WGS) entry which is preliminary data.</text>
</comment>
<organism evidence="1 2">
    <name type="scientific">Streblomastix strix</name>
    <dbReference type="NCBI Taxonomy" id="222440"/>
    <lineage>
        <taxon>Eukaryota</taxon>
        <taxon>Metamonada</taxon>
        <taxon>Preaxostyla</taxon>
        <taxon>Oxymonadida</taxon>
        <taxon>Streblomastigidae</taxon>
        <taxon>Streblomastix</taxon>
    </lineage>
</organism>
<protein>
    <submittedName>
        <fullName evidence="1">Uncharacterized protein</fullName>
    </submittedName>
</protein>
<evidence type="ECO:0000313" key="2">
    <source>
        <dbReference type="Proteomes" id="UP000324800"/>
    </source>
</evidence>
<proteinExistence type="predicted"/>
<name>A0A5J4UJK2_9EUKA</name>
<dbReference type="EMBL" id="SNRW01015654">
    <property type="protein sequence ID" value="KAA6370170.1"/>
    <property type="molecule type" value="Genomic_DNA"/>
</dbReference>
<dbReference type="AlphaFoldDB" id="A0A5J4UJK2"/>
<gene>
    <name evidence="1" type="ORF">EZS28_034302</name>
</gene>
<dbReference type="Proteomes" id="UP000324800">
    <property type="component" value="Unassembled WGS sequence"/>
</dbReference>
<evidence type="ECO:0000313" key="1">
    <source>
        <dbReference type="EMBL" id="KAA6370170.1"/>
    </source>
</evidence>
<reference evidence="1 2" key="1">
    <citation type="submission" date="2019-03" db="EMBL/GenBank/DDBJ databases">
        <title>Single cell metagenomics reveals metabolic interactions within the superorganism composed of flagellate Streblomastix strix and complex community of Bacteroidetes bacteria on its surface.</title>
        <authorList>
            <person name="Treitli S.C."/>
            <person name="Kolisko M."/>
            <person name="Husnik F."/>
            <person name="Keeling P."/>
            <person name="Hampl V."/>
        </authorList>
    </citation>
    <scope>NUCLEOTIDE SEQUENCE [LARGE SCALE GENOMIC DNA]</scope>
    <source>
        <strain evidence="1">ST1C</strain>
    </source>
</reference>
<accession>A0A5J4UJK2</accession>